<name>A0A1G9HL73_9RHOB</name>
<accession>A0A1G9HL73</accession>
<evidence type="ECO:0000313" key="2">
    <source>
        <dbReference type="Proteomes" id="UP000199328"/>
    </source>
</evidence>
<dbReference type="EMBL" id="FNFV01000017">
    <property type="protein sequence ID" value="SDL13710.1"/>
    <property type="molecule type" value="Genomic_DNA"/>
</dbReference>
<dbReference type="STRING" id="990712.SAMN05216257_1176"/>
<dbReference type="OrthoDB" id="7825640at2"/>
<dbReference type="RefSeq" id="WP_092501403.1">
    <property type="nucleotide sequence ID" value="NZ_FNFV01000017.1"/>
</dbReference>
<sequence>MKAPITKPVNDAQRAFNELCEKGGGVRGGPARGKVLALLKETGQSLNKLAMSEMADQLAAFPEANPWHVCFAVGLSWGHLARLDLEFTEAVCNVLSDWNTADLKKAASFHMERGPTPIEQSLKGAYNLFGRVTLPATLPDSLEKLGRAQERWLSPILNPKDRPPYIGAWNATAMFMTALFAQPSLAASQKSPPPMLPPGGPIFAG</sequence>
<proteinExistence type="predicted"/>
<reference evidence="2" key="1">
    <citation type="submission" date="2016-10" db="EMBL/GenBank/DDBJ databases">
        <authorList>
            <person name="Varghese N."/>
            <person name="Submissions S."/>
        </authorList>
    </citation>
    <scope>NUCLEOTIDE SEQUENCE [LARGE SCALE GENOMIC DNA]</scope>
    <source>
        <strain evidence="2">CGMCC 1.10789</strain>
    </source>
</reference>
<organism evidence="1 2">
    <name type="scientific">Meinhardsimonia xiamenensis</name>
    <dbReference type="NCBI Taxonomy" id="990712"/>
    <lineage>
        <taxon>Bacteria</taxon>
        <taxon>Pseudomonadati</taxon>
        <taxon>Pseudomonadota</taxon>
        <taxon>Alphaproteobacteria</taxon>
        <taxon>Rhodobacterales</taxon>
        <taxon>Paracoccaceae</taxon>
        <taxon>Meinhardsimonia</taxon>
    </lineage>
</organism>
<protein>
    <submittedName>
        <fullName evidence="1">Uncharacterized protein</fullName>
    </submittedName>
</protein>
<evidence type="ECO:0000313" key="1">
    <source>
        <dbReference type="EMBL" id="SDL13710.1"/>
    </source>
</evidence>
<dbReference type="Proteomes" id="UP000199328">
    <property type="component" value="Unassembled WGS sequence"/>
</dbReference>
<dbReference type="AlphaFoldDB" id="A0A1G9HL73"/>
<keyword evidence="2" id="KW-1185">Reference proteome</keyword>
<gene>
    <name evidence="1" type="ORF">SAMN05216257_1176</name>
</gene>